<comment type="caution">
    <text evidence="6">Lacks conserved residue(s) required for the propagation of feature annotation.</text>
</comment>
<dbReference type="PANTHER" id="PTHR22807:SF30">
    <property type="entry name" value="28S RRNA (CYTOSINE(4447)-C(5))-METHYLTRANSFERASE-RELATED"/>
    <property type="match status" value="1"/>
</dbReference>
<sequence length="501" mass="56805">MNLPEEFTRRMKLLLEPEDFKAFIESYSDDKSYGLRINPLKIESQETLPFFLSPVPWAKEGFYAVPEEKPGRHALHEAGAYYIQEPSAMAVAALLAEPKALNVRQTFLNNDNKNTPDDNATIFTEGTPPKVCDLCAAPGGKSTQIAGMLGNKGLLVSNEIFPQRAKILSQNIERLGVPNAVVCNETPENMAKFFPCFFDKIVVDAPCSGEGMFRKDETAIKEWTPENVTLCAERQKSILAEAEKMLKPGGVLVYSTCTFAPAEDEEILLWFLRTYPDFHVEDYHDILSLDISDGNPDFISDEMKPLSDNEIQSIHGSLRLWPHKVRGEGHFAVRLKKQDGEPPIQKKKKKSSGKNILSKSERKQFIDFISEFVSETNDYEDKRYEYFGDELYMVPEQMPELKGIKLVRAGLHIATKKKNRFEPAHAFAKYLKPDDVKQYYECSLEEAEKYLHGDVLQTSDERLSTSKGFILVCYNGLSLGWGKITNGTIKNHYPKGLRINY</sequence>
<dbReference type="SUPFAM" id="SSF53335">
    <property type="entry name" value="S-adenosyl-L-methionine-dependent methyltransferases"/>
    <property type="match status" value="1"/>
</dbReference>
<dbReference type="CDD" id="cd02440">
    <property type="entry name" value="AdoMet_MTases"/>
    <property type="match status" value="1"/>
</dbReference>
<dbReference type="GO" id="GO:0001510">
    <property type="term" value="P:RNA methylation"/>
    <property type="evidence" value="ECO:0007669"/>
    <property type="project" value="InterPro"/>
</dbReference>
<evidence type="ECO:0000256" key="3">
    <source>
        <dbReference type="ARBA" id="ARBA00022679"/>
    </source>
</evidence>
<feature type="region of interest" description="Disordered" evidence="7">
    <location>
        <begin position="337"/>
        <end position="356"/>
    </location>
</feature>
<dbReference type="Proteomes" id="UP000050833">
    <property type="component" value="Unassembled WGS sequence"/>
</dbReference>
<dbReference type="PRINTS" id="PR02008">
    <property type="entry name" value="RCMTFAMILY"/>
</dbReference>
<organism evidence="9 10">
    <name type="scientific">Butyribacter intestini</name>
    <dbReference type="NCBI Taxonomy" id="1703332"/>
    <lineage>
        <taxon>Bacteria</taxon>
        <taxon>Bacillati</taxon>
        <taxon>Bacillota</taxon>
        <taxon>Clostridia</taxon>
        <taxon>Lachnospirales</taxon>
        <taxon>Lachnospiraceae</taxon>
        <taxon>Butyribacter</taxon>
    </lineage>
</organism>
<dbReference type="InterPro" id="IPR029063">
    <property type="entry name" value="SAM-dependent_MTases_sf"/>
</dbReference>
<dbReference type="RefSeq" id="WP_055946510.1">
    <property type="nucleotide sequence ID" value="NZ_LLKB01000007.1"/>
</dbReference>
<dbReference type="Gene3D" id="3.40.50.150">
    <property type="entry name" value="Vaccinia Virus protein VP39"/>
    <property type="match status" value="1"/>
</dbReference>
<evidence type="ECO:0000256" key="4">
    <source>
        <dbReference type="ARBA" id="ARBA00022691"/>
    </source>
</evidence>
<feature type="active site" description="Nucleophile" evidence="6">
    <location>
        <position position="257"/>
    </location>
</feature>
<keyword evidence="1" id="KW-0963">Cytoplasm</keyword>
<keyword evidence="2 6" id="KW-0489">Methyltransferase</keyword>
<dbReference type="Gene3D" id="3.30.70.1170">
    <property type="entry name" value="Sun protein, domain 3"/>
    <property type="match status" value="1"/>
</dbReference>
<proteinExistence type="inferred from homology"/>
<feature type="binding site" evidence="6">
    <location>
        <position position="159"/>
    </location>
    <ligand>
        <name>S-adenosyl-L-methionine</name>
        <dbReference type="ChEBI" id="CHEBI:59789"/>
    </ligand>
</feature>
<dbReference type="InterPro" id="IPR031340">
    <property type="entry name" value="RsmF_methylt_CI"/>
</dbReference>
<dbReference type="Gene3D" id="2.30.130.60">
    <property type="match status" value="1"/>
</dbReference>
<evidence type="ECO:0000259" key="8">
    <source>
        <dbReference type="PROSITE" id="PS51686"/>
    </source>
</evidence>
<dbReference type="PROSITE" id="PS51686">
    <property type="entry name" value="SAM_MT_RSMB_NOP"/>
    <property type="match status" value="1"/>
</dbReference>
<keyword evidence="10" id="KW-1185">Reference proteome</keyword>
<evidence type="ECO:0000256" key="5">
    <source>
        <dbReference type="ARBA" id="ARBA00022884"/>
    </source>
</evidence>
<dbReference type="InterPro" id="IPR049560">
    <property type="entry name" value="MeTrfase_RsmB-F_NOP2_cat"/>
</dbReference>
<name>A0AAW3JMT0_9FIRM</name>
<evidence type="ECO:0000313" key="10">
    <source>
        <dbReference type="Proteomes" id="UP000050833"/>
    </source>
</evidence>
<comment type="similarity">
    <text evidence="6">Belongs to the class I-like SAM-binding methyltransferase superfamily. RsmB/NOP family.</text>
</comment>
<dbReference type="InterPro" id="IPR023267">
    <property type="entry name" value="RCMT"/>
</dbReference>
<dbReference type="Pfam" id="PF17125">
    <property type="entry name" value="Methyltr_RsmF_N"/>
    <property type="match status" value="1"/>
</dbReference>
<feature type="domain" description="SAM-dependent MTase RsmB/NOP-type" evidence="8">
    <location>
        <begin position="23"/>
        <end position="338"/>
    </location>
</feature>
<protein>
    <recommendedName>
        <fullName evidence="8">SAM-dependent MTase RsmB/NOP-type domain-containing protein</fullName>
    </recommendedName>
</protein>
<dbReference type="InterPro" id="IPR031341">
    <property type="entry name" value="Methyltr_RsmF_N"/>
</dbReference>
<dbReference type="Pfam" id="PF13636">
    <property type="entry name" value="Methyltranf_PUA"/>
    <property type="match status" value="1"/>
</dbReference>
<dbReference type="PANTHER" id="PTHR22807">
    <property type="entry name" value="NOP2 YEAST -RELATED NOL1/NOP2/FMU SUN DOMAIN-CONTAINING"/>
    <property type="match status" value="1"/>
</dbReference>
<gene>
    <name evidence="9" type="ORF">APZ18_14880</name>
</gene>
<keyword evidence="4 6" id="KW-0949">S-adenosyl-L-methionine</keyword>
<dbReference type="GO" id="GO:0008173">
    <property type="term" value="F:RNA methyltransferase activity"/>
    <property type="evidence" value="ECO:0007669"/>
    <property type="project" value="InterPro"/>
</dbReference>
<dbReference type="InterPro" id="IPR001678">
    <property type="entry name" value="MeTrfase_RsmB-F_NOP2_dom"/>
</dbReference>
<dbReference type="GO" id="GO:0003723">
    <property type="term" value="F:RNA binding"/>
    <property type="evidence" value="ECO:0007669"/>
    <property type="project" value="UniProtKB-UniRule"/>
</dbReference>
<evidence type="ECO:0000256" key="7">
    <source>
        <dbReference type="SAM" id="MobiDB-lite"/>
    </source>
</evidence>
<evidence type="ECO:0000256" key="1">
    <source>
        <dbReference type="ARBA" id="ARBA00022490"/>
    </source>
</evidence>
<dbReference type="CDD" id="cd21147">
    <property type="entry name" value="RsmF_methylt_CTD1"/>
    <property type="match status" value="1"/>
</dbReference>
<dbReference type="InterPro" id="IPR027391">
    <property type="entry name" value="Nol1_Nop2_Fmu_2"/>
</dbReference>
<accession>A0AAW3JMT0</accession>
<comment type="caution">
    <text evidence="9">The sequence shown here is derived from an EMBL/GenBank/DDBJ whole genome shotgun (WGS) entry which is preliminary data.</text>
</comment>
<dbReference type="AlphaFoldDB" id="A0AAW3JMT0"/>
<keyword evidence="3 6" id="KW-0808">Transferase</keyword>
<evidence type="ECO:0000313" key="9">
    <source>
        <dbReference type="EMBL" id="KQC84181.1"/>
    </source>
</evidence>
<evidence type="ECO:0000256" key="2">
    <source>
        <dbReference type="ARBA" id="ARBA00022603"/>
    </source>
</evidence>
<dbReference type="EMBL" id="LLKB01000007">
    <property type="protein sequence ID" value="KQC84181.1"/>
    <property type="molecule type" value="Genomic_DNA"/>
</dbReference>
<keyword evidence="5 6" id="KW-0694">RNA-binding</keyword>
<evidence type="ECO:0000256" key="6">
    <source>
        <dbReference type="PROSITE-ProRule" id="PRU01023"/>
    </source>
</evidence>
<reference evidence="9 10" key="1">
    <citation type="submission" date="2015-10" db="EMBL/GenBank/DDBJ databases">
        <title>Butyribacter intestini gen. nov., sp. nov., a butyric acid-producing bacterium of the family Lachnospiraceae isolated from the human faeces.</title>
        <authorList>
            <person name="Zou Y."/>
            <person name="Xue W."/>
            <person name="Luo G."/>
            <person name="Lv M."/>
        </authorList>
    </citation>
    <scope>NUCLEOTIDE SEQUENCE [LARGE SCALE GENOMIC DNA]</scope>
    <source>
        <strain evidence="9 10">TF01-11</strain>
    </source>
</reference>
<dbReference type="Pfam" id="PF01189">
    <property type="entry name" value="Methyltr_RsmB-F"/>
    <property type="match status" value="1"/>
</dbReference>
<dbReference type="Pfam" id="PF17126">
    <property type="entry name" value="RsmF_methylt_CI"/>
    <property type="match status" value="1"/>
</dbReference>
<feature type="binding site" evidence="6">
    <location>
        <begin position="135"/>
        <end position="141"/>
    </location>
    <ligand>
        <name>S-adenosyl-L-methionine</name>
        <dbReference type="ChEBI" id="CHEBI:59789"/>
    </ligand>
</feature>
<feature type="binding site" evidence="6">
    <location>
        <position position="204"/>
    </location>
    <ligand>
        <name>S-adenosyl-L-methionine</name>
        <dbReference type="ChEBI" id="CHEBI:59789"/>
    </ligand>
</feature>